<feature type="region of interest" description="Disordered" evidence="10">
    <location>
        <begin position="138"/>
        <end position="165"/>
    </location>
</feature>
<comment type="subcellular location">
    <subcellularLocation>
        <location evidence="1">Endoplasmic reticulum membrane</location>
        <topology evidence="1">Multi-pass membrane protein</topology>
    </subcellularLocation>
</comment>
<dbReference type="PANTHER" id="PTHR21072">
    <property type="entry name" value="GPI TRANSAMIDASE COMPONENT PIG-S"/>
    <property type="match status" value="1"/>
</dbReference>
<dbReference type="Proteomes" id="UP000275078">
    <property type="component" value="Unassembled WGS sequence"/>
</dbReference>
<feature type="transmembrane region" description="Helical" evidence="11">
    <location>
        <begin position="553"/>
        <end position="572"/>
    </location>
</feature>
<sequence length="587" mass="64432">MSLNPTEKEPLLQDESTHDVEPVDPAKVIVTTAQKQPPPEDLPSIKRRINVLLSFWVVVIFLGIPLWWVTTSIYRAPLPITEMQNWAEGRACRVEFPLLVEVESLTLPEPESLLKSVQHALDDANDFSAHHIRLRLAKTNNGKEKDEKEKSKKGTNKSTEDSREEVAATLRLIPGEKGSTKHSYALHPWSRTIDILYSPTHKLNPSSAASVANLSSFIALTLQEIFSEEQQMITHLLGTSGVSPSTTTPLTTTSTATNGSGGPPGKAPVDITRKISRIVRYVPKYHITISLFTATGVPRSWDIVSSLESHFQPLLAALSPLSTFTIDTQIQYYASFSPSVQPVWNEDLKAFTLAKEDLSSFINSAEWPLTFLGEGTAINFIVYIPSPSQSPLLIPSSPTNSFLIPQWGGVAIFNPPTQPPVLDQKTLKPLMHTFSTQLLSLLGAPSYPPSLPLSLRLDSLTRQRSAELLVSASSTLGSLARLTKALPSIAIPATVLSSVQTTLQNLQTTCDELKVGNFNAALRAGRIASEEAEKAFFERTMVSQVYFPEEHKVAVYLPLLGPVGVPLVMGAVRGWREWRARKKALGV</sequence>
<evidence type="ECO:0000313" key="13">
    <source>
        <dbReference type="Proteomes" id="UP000275078"/>
    </source>
</evidence>
<dbReference type="UniPathway" id="UPA00196"/>
<evidence type="ECO:0000256" key="4">
    <source>
        <dbReference type="ARBA" id="ARBA00022502"/>
    </source>
</evidence>
<feature type="compositionally biased region" description="Basic and acidic residues" evidence="10">
    <location>
        <begin position="141"/>
        <end position="165"/>
    </location>
</feature>
<dbReference type="GO" id="GO:0042765">
    <property type="term" value="C:GPI-anchor transamidase complex"/>
    <property type="evidence" value="ECO:0007669"/>
    <property type="project" value="InterPro"/>
</dbReference>
<feature type="compositionally biased region" description="Low complexity" evidence="10">
    <location>
        <begin position="239"/>
        <end position="258"/>
    </location>
</feature>
<keyword evidence="5 11" id="KW-0812">Transmembrane</keyword>
<feature type="region of interest" description="Disordered" evidence="10">
    <location>
        <begin position="239"/>
        <end position="267"/>
    </location>
</feature>
<reference evidence="12 13" key="1">
    <citation type="journal article" date="2018" name="Nat. Ecol. Evol.">
        <title>Pezizomycetes genomes reveal the molecular basis of ectomycorrhizal truffle lifestyle.</title>
        <authorList>
            <person name="Murat C."/>
            <person name="Payen T."/>
            <person name="Noel B."/>
            <person name="Kuo A."/>
            <person name="Morin E."/>
            <person name="Chen J."/>
            <person name="Kohler A."/>
            <person name="Krizsan K."/>
            <person name="Balestrini R."/>
            <person name="Da Silva C."/>
            <person name="Montanini B."/>
            <person name="Hainaut M."/>
            <person name="Levati E."/>
            <person name="Barry K.W."/>
            <person name="Belfiori B."/>
            <person name="Cichocki N."/>
            <person name="Clum A."/>
            <person name="Dockter R.B."/>
            <person name="Fauchery L."/>
            <person name="Guy J."/>
            <person name="Iotti M."/>
            <person name="Le Tacon F."/>
            <person name="Lindquist E.A."/>
            <person name="Lipzen A."/>
            <person name="Malagnac F."/>
            <person name="Mello A."/>
            <person name="Molinier V."/>
            <person name="Miyauchi S."/>
            <person name="Poulain J."/>
            <person name="Riccioni C."/>
            <person name="Rubini A."/>
            <person name="Sitrit Y."/>
            <person name="Splivallo R."/>
            <person name="Traeger S."/>
            <person name="Wang M."/>
            <person name="Zifcakova L."/>
            <person name="Wipf D."/>
            <person name="Zambonelli A."/>
            <person name="Paolocci F."/>
            <person name="Nowrousian M."/>
            <person name="Ottonello S."/>
            <person name="Baldrian P."/>
            <person name="Spatafora J.W."/>
            <person name="Henrissat B."/>
            <person name="Nagy L.G."/>
            <person name="Aury J.M."/>
            <person name="Wincker P."/>
            <person name="Grigoriev I.V."/>
            <person name="Bonfante P."/>
            <person name="Martin F.M."/>
        </authorList>
    </citation>
    <scope>NUCLEOTIDE SEQUENCE [LARGE SCALE GENOMIC DNA]</scope>
    <source>
        <strain evidence="12 13">RN42</strain>
    </source>
</reference>
<accession>A0A3N4HLU4</accession>
<keyword evidence="9" id="KW-0325">Glycoprotein</keyword>
<evidence type="ECO:0000256" key="5">
    <source>
        <dbReference type="ARBA" id="ARBA00022692"/>
    </source>
</evidence>
<dbReference type="GO" id="GO:0006506">
    <property type="term" value="P:GPI anchor biosynthetic process"/>
    <property type="evidence" value="ECO:0007669"/>
    <property type="project" value="UniProtKB-UniPathway"/>
</dbReference>
<comment type="similarity">
    <text evidence="3">Belongs to the PIGS family.</text>
</comment>
<evidence type="ECO:0000256" key="9">
    <source>
        <dbReference type="ARBA" id="ARBA00023180"/>
    </source>
</evidence>
<evidence type="ECO:0000256" key="7">
    <source>
        <dbReference type="ARBA" id="ARBA00022989"/>
    </source>
</evidence>
<keyword evidence="6" id="KW-0256">Endoplasmic reticulum</keyword>
<keyword evidence="13" id="KW-1185">Reference proteome</keyword>
<feature type="transmembrane region" description="Helical" evidence="11">
    <location>
        <begin position="49"/>
        <end position="69"/>
    </location>
</feature>
<dbReference type="STRING" id="1160509.A0A3N4HLU4"/>
<evidence type="ECO:0000256" key="1">
    <source>
        <dbReference type="ARBA" id="ARBA00004477"/>
    </source>
</evidence>
<keyword evidence="8 11" id="KW-0472">Membrane</keyword>
<dbReference type="GO" id="GO:0016255">
    <property type="term" value="P:attachment of GPI anchor to protein"/>
    <property type="evidence" value="ECO:0007669"/>
    <property type="project" value="InterPro"/>
</dbReference>
<dbReference type="EMBL" id="ML119780">
    <property type="protein sequence ID" value="RPA74783.1"/>
    <property type="molecule type" value="Genomic_DNA"/>
</dbReference>
<dbReference type="PANTHER" id="PTHR21072:SF13">
    <property type="entry name" value="GPI TRANSAMIDASE COMPONENT PIG-S"/>
    <property type="match status" value="1"/>
</dbReference>
<evidence type="ECO:0000256" key="6">
    <source>
        <dbReference type="ARBA" id="ARBA00022824"/>
    </source>
</evidence>
<comment type="pathway">
    <text evidence="2">Glycolipid biosynthesis; glycosylphosphatidylinositol-anchor biosynthesis.</text>
</comment>
<evidence type="ECO:0008006" key="14">
    <source>
        <dbReference type="Google" id="ProtNLM"/>
    </source>
</evidence>
<proteinExistence type="inferred from homology"/>
<evidence type="ECO:0000256" key="11">
    <source>
        <dbReference type="SAM" id="Phobius"/>
    </source>
</evidence>
<dbReference type="Pfam" id="PF10510">
    <property type="entry name" value="PIG-S"/>
    <property type="match status" value="1"/>
</dbReference>
<evidence type="ECO:0000256" key="10">
    <source>
        <dbReference type="SAM" id="MobiDB-lite"/>
    </source>
</evidence>
<name>A0A3N4HLU4_ASCIM</name>
<dbReference type="InterPro" id="IPR019540">
    <property type="entry name" value="PtdIno-glycan_biosynth_class_S"/>
</dbReference>
<gene>
    <name evidence="12" type="ORF">BJ508DRAFT_418441</name>
</gene>
<keyword evidence="4" id="KW-0337">GPI-anchor biosynthesis</keyword>
<feature type="compositionally biased region" description="Basic and acidic residues" evidence="10">
    <location>
        <begin position="1"/>
        <end position="21"/>
    </location>
</feature>
<evidence type="ECO:0000256" key="3">
    <source>
        <dbReference type="ARBA" id="ARBA00005316"/>
    </source>
</evidence>
<dbReference type="AlphaFoldDB" id="A0A3N4HLU4"/>
<evidence type="ECO:0000313" key="12">
    <source>
        <dbReference type="EMBL" id="RPA74783.1"/>
    </source>
</evidence>
<evidence type="ECO:0000256" key="8">
    <source>
        <dbReference type="ARBA" id="ARBA00023136"/>
    </source>
</evidence>
<protein>
    <recommendedName>
        <fullName evidence="14">GPI transamidase component PIG-S</fullName>
    </recommendedName>
</protein>
<dbReference type="OrthoDB" id="28748at2759"/>
<feature type="region of interest" description="Disordered" evidence="10">
    <location>
        <begin position="1"/>
        <end position="25"/>
    </location>
</feature>
<keyword evidence="7 11" id="KW-1133">Transmembrane helix</keyword>
<organism evidence="12 13">
    <name type="scientific">Ascobolus immersus RN42</name>
    <dbReference type="NCBI Taxonomy" id="1160509"/>
    <lineage>
        <taxon>Eukaryota</taxon>
        <taxon>Fungi</taxon>
        <taxon>Dikarya</taxon>
        <taxon>Ascomycota</taxon>
        <taxon>Pezizomycotina</taxon>
        <taxon>Pezizomycetes</taxon>
        <taxon>Pezizales</taxon>
        <taxon>Ascobolaceae</taxon>
        <taxon>Ascobolus</taxon>
    </lineage>
</organism>
<evidence type="ECO:0000256" key="2">
    <source>
        <dbReference type="ARBA" id="ARBA00004687"/>
    </source>
</evidence>